<feature type="active site" description="Proton acceptor" evidence="2">
    <location>
        <position position="182"/>
    </location>
</feature>
<dbReference type="InterPro" id="IPR015424">
    <property type="entry name" value="PyrdxlP-dep_Trfase"/>
</dbReference>
<dbReference type="OrthoDB" id="9804264at2"/>
<dbReference type="GO" id="GO:0008483">
    <property type="term" value="F:transaminase activity"/>
    <property type="evidence" value="ECO:0007669"/>
    <property type="project" value="TreeGrafter"/>
</dbReference>
<dbReference type="Proteomes" id="UP000197215">
    <property type="component" value="Unassembled WGS sequence"/>
</dbReference>
<dbReference type="PIRSF" id="PIRSF000390">
    <property type="entry name" value="PLP_StrS"/>
    <property type="match status" value="1"/>
</dbReference>
<dbReference type="Pfam" id="PF01041">
    <property type="entry name" value="DegT_DnrJ_EryC1"/>
    <property type="match status" value="1"/>
</dbReference>
<evidence type="ECO:0000313" key="6">
    <source>
        <dbReference type="Proteomes" id="UP000197215"/>
    </source>
</evidence>
<dbReference type="InterPro" id="IPR015422">
    <property type="entry name" value="PyrdxlP-dep_Trfase_small"/>
</dbReference>
<dbReference type="CDD" id="cd00616">
    <property type="entry name" value="AHBA_syn"/>
    <property type="match status" value="1"/>
</dbReference>
<name>A0A212T831_9BURK</name>
<evidence type="ECO:0000313" key="5">
    <source>
        <dbReference type="EMBL" id="SNC62213.1"/>
    </source>
</evidence>
<dbReference type="RefSeq" id="WP_088812519.1">
    <property type="nucleotide sequence ID" value="NZ_FYEX01000001.1"/>
</dbReference>
<evidence type="ECO:0000256" key="4">
    <source>
        <dbReference type="RuleBase" id="RU004508"/>
    </source>
</evidence>
<sequence>MKYPMFKVHMPVDDALNKIESVLRSGFVNEGIEVTQFQDALKDYLHVDNLVLMNSCTSALTVAYKIAGVGPGTEVISTAMTCIATNTPIENLGAKIVWADVLPESGSIDPKDIEKKITNKTKAIVFVNWAGTPCDLEVIAKLGQKYGIPVIQDAAHAFGATWDAKPISDYADFTCYSFQAIKHLSSGDGGALVCKKADDFQLAKKLKWFGYDRDAAKDEKGEWKGQRWSADICAGEVGFKFNMNNISAAIGLAQMPYIQGLLDAHRHNADVYTKAFAKSSLIMPIQIPQKAKSSYWVYTCLTSSSVDRDLLLEKLNAAGVGAGLVHLSNDMYSAFKPYESSLPGTRLFGDRQISLPCGWWLTKENCFEIAQLVEDLAAESLSA</sequence>
<evidence type="ECO:0000256" key="2">
    <source>
        <dbReference type="PIRSR" id="PIRSR000390-1"/>
    </source>
</evidence>
<dbReference type="GO" id="GO:0000271">
    <property type="term" value="P:polysaccharide biosynthetic process"/>
    <property type="evidence" value="ECO:0007669"/>
    <property type="project" value="TreeGrafter"/>
</dbReference>
<gene>
    <name evidence="5" type="ORF">SAMN06295916_0632</name>
</gene>
<keyword evidence="3 4" id="KW-0663">Pyridoxal phosphate</keyword>
<evidence type="ECO:0000256" key="3">
    <source>
        <dbReference type="PIRSR" id="PIRSR000390-2"/>
    </source>
</evidence>
<feature type="modified residue" description="N6-(pyridoxal phosphate)lysine" evidence="3">
    <location>
        <position position="182"/>
    </location>
</feature>
<dbReference type="Gene3D" id="3.90.1150.10">
    <property type="entry name" value="Aspartate Aminotransferase, domain 1"/>
    <property type="match status" value="1"/>
</dbReference>
<dbReference type="Gene3D" id="3.40.640.10">
    <property type="entry name" value="Type I PLP-dependent aspartate aminotransferase-like (Major domain)"/>
    <property type="match status" value="1"/>
</dbReference>
<dbReference type="EMBL" id="FYEX01000001">
    <property type="protein sequence ID" value="SNC62213.1"/>
    <property type="molecule type" value="Genomic_DNA"/>
</dbReference>
<dbReference type="GO" id="GO:0030170">
    <property type="term" value="F:pyridoxal phosphate binding"/>
    <property type="evidence" value="ECO:0007669"/>
    <property type="project" value="TreeGrafter"/>
</dbReference>
<accession>A0A212T831</accession>
<organism evidence="5 6">
    <name type="scientific">Polynucleobacter victoriensis</name>
    <dbReference type="NCBI Taxonomy" id="2049319"/>
    <lineage>
        <taxon>Bacteria</taxon>
        <taxon>Pseudomonadati</taxon>
        <taxon>Pseudomonadota</taxon>
        <taxon>Betaproteobacteria</taxon>
        <taxon>Burkholderiales</taxon>
        <taxon>Burkholderiaceae</taxon>
        <taxon>Polynucleobacter</taxon>
    </lineage>
</organism>
<dbReference type="InterPro" id="IPR000653">
    <property type="entry name" value="DegT/StrS_aminotransferase"/>
</dbReference>
<keyword evidence="6" id="KW-1185">Reference proteome</keyword>
<protein>
    <submittedName>
        <fullName evidence="5">dTDP-4-amino-4,6-dideoxygalactose transaminase</fullName>
    </submittedName>
</protein>
<dbReference type="SUPFAM" id="SSF53383">
    <property type="entry name" value="PLP-dependent transferases"/>
    <property type="match status" value="1"/>
</dbReference>
<proteinExistence type="inferred from homology"/>
<dbReference type="PANTHER" id="PTHR30244:SF34">
    <property type="entry name" value="DTDP-4-AMINO-4,6-DIDEOXYGALACTOSE TRANSAMINASE"/>
    <property type="match status" value="1"/>
</dbReference>
<comment type="similarity">
    <text evidence="1 4">Belongs to the DegT/DnrJ/EryC1 family.</text>
</comment>
<evidence type="ECO:0000256" key="1">
    <source>
        <dbReference type="ARBA" id="ARBA00037999"/>
    </source>
</evidence>
<reference evidence="5 6" key="1">
    <citation type="submission" date="2017-06" db="EMBL/GenBank/DDBJ databases">
        <authorList>
            <person name="Kim H.J."/>
            <person name="Triplett B.A."/>
        </authorList>
    </citation>
    <scope>NUCLEOTIDE SEQUENCE [LARGE SCALE GENOMIC DNA]</scope>
    <source>
        <strain evidence="5 6">MWH-VicM1</strain>
    </source>
</reference>
<dbReference type="AlphaFoldDB" id="A0A212T831"/>
<dbReference type="InterPro" id="IPR015421">
    <property type="entry name" value="PyrdxlP-dep_Trfase_major"/>
</dbReference>
<dbReference type="PANTHER" id="PTHR30244">
    <property type="entry name" value="TRANSAMINASE"/>
    <property type="match status" value="1"/>
</dbReference>